<dbReference type="SUPFAM" id="SSF81321">
    <property type="entry name" value="Family A G protein-coupled receptor-like"/>
    <property type="match status" value="1"/>
</dbReference>
<feature type="region of interest" description="Disordered" evidence="1">
    <location>
        <begin position="1"/>
        <end position="26"/>
    </location>
</feature>
<feature type="transmembrane region" description="Helical" evidence="2">
    <location>
        <begin position="47"/>
        <end position="66"/>
    </location>
</feature>
<dbReference type="Proteomes" id="UP001201812">
    <property type="component" value="Unassembled WGS sequence"/>
</dbReference>
<evidence type="ECO:0000256" key="2">
    <source>
        <dbReference type="SAM" id="Phobius"/>
    </source>
</evidence>
<evidence type="ECO:0000256" key="1">
    <source>
        <dbReference type="SAM" id="MobiDB-lite"/>
    </source>
</evidence>
<comment type="caution">
    <text evidence="3">The sequence shown here is derived from an EMBL/GenBank/DDBJ whole genome shotgun (WGS) entry which is preliminary data.</text>
</comment>
<feature type="transmembrane region" description="Helical" evidence="2">
    <location>
        <begin position="163"/>
        <end position="186"/>
    </location>
</feature>
<keyword evidence="2" id="KW-0812">Transmembrane</keyword>
<dbReference type="AlphaFoldDB" id="A0AAD4MYR2"/>
<organism evidence="3 4">
    <name type="scientific">Ditylenchus destructor</name>
    <dbReference type="NCBI Taxonomy" id="166010"/>
    <lineage>
        <taxon>Eukaryota</taxon>
        <taxon>Metazoa</taxon>
        <taxon>Ecdysozoa</taxon>
        <taxon>Nematoda</taxon>
        <taxon>Chromadorea</taxon>
        <taxon>Rhabditida</taxon>
        <taxon>Tylenchina</taxon>
        <taxon>Tylenchomorpha</taxon>
        <taxon>Sphaerularioidea</taxon>
        <taxon>Anguinidae</taxon>
        <taxon>Anguininae</taxon>
        <taxon>Ditylenchus</taxon>
    </lineage>
</organism>
<protein>
    <submittedName>
        <fullName evidence="3">Serpentine type 7TM GPCR chemoreceptor srd domain-containing protein</fullName>
    </submittedName>
</protein>
<evidence type="ECO:0000313" key="4">
    <source>
        <dbReference type="Proteomes" id="UP001201812"/>
    </source>
</evidence>
<dbReference type="Pfam" id="PF10317">
    <property type="entry name" value="7TM_GPCR_Srd"/>
    <property type="match status" value="1"/>
</dbReference>
<dbReference type="PANTHER" id="PTHR22943">
    <property type="entry name" value="7-TRANSMEMBRANE DOMAIN RECEPTOR C.ELEGANS"/>
    <property type="match status" value="1"/>
</dbReference>
<gene>
    <name evidence="3" type="ORF">DdX_10617</name>
</gene>
<reference evidence="3" key="1">
    <citation type="submission" date="2022-01" db="EMBL/GenBank/DDBJ databases">
        <title>Genome Sequence Resource for Two Populations of Ditylenchus destructor, the Migratory Endoparasitic Phytonematode.</title>
        <authorList>
            <person name="Zhang H."/>
            <person name="Lin R."/>
            <person name="Xie B."/>
        </authorList>
    </citation>
    <scope>NUCLEOTIDE SEQUENCE</scope>
    <source>
        <strain evidence="3">BazhouSP</strain>
    </source>
</reference>
<evidence type="ECO:0000313" key="3">
    <source>
        <dbReference type="EMBL" id="KAI1710557.1"/>
    </source>
</evidence>
<feature type="transmembrane region" description="Helical" evidence="2">
    <location>
        <begin position="78"/>
        <end position="102"/>
    </location>
</feature>
<feature type="transmembrane region" description="Helical" evidence="2">
    <location>
        <begin position="122"/>
        <end position="151"/>
    </location>
</feature>
<keyword evidence="4" id="KW-1185">Reference proteome</keyword>
<feature type="compositionally biased region" description="Basic residues" evidence="1">
    <location>
        <begin position="15"/>
        <end position="26"/>
    </location>
</feature>
<keyword evidence="2" id="KW-1133">Transmembrane helix</keyword>
<keyword evidence="2" id="KW-0472">Membrane</keyword>
<dbReference type="PANTHER" id="PTHR22943:SF248">
    <property type="entry name" value="SEVEN TM RECEPTOR"/>
    <property type="match status" value="1"/>
</dbReference>
<name>A0AAD4MYR2_9BILA</name>
<sequence length="349" mass="39907">MHSSQPISSQTPKKLNPHHHGKCPNRVRHAKASPWRLTSQLHTINEYSVAICGFCLNILLIWLILKKSVKEMKIYSKILLQTCFIDFVLLTFIGSVQPIYIVSDGWNLMVPNGPFRTIGHPWNFLLMASWFFMVHISISTNCVPFIYRYLVICRSRAVSAFQYFLMLVACALVITVYFCLLTWSTYPPEEQQNRNYTAVIQILGMKLDHPSQFRVGLMTTSKSITWLLTCTYITEYGIRSNRISDFHACSQLFDYSCVWHKNTKVCSTRIAELTKTRSESTTKLYSNIAVFATIPLHWVPLFNPIVTIWVIKPYRRVFTCTARKPIFPISTGVSGTAASAHSNAGNTQD</sequence>
<dbReference type="InterPro" id="IPR019421">
    <property type="entry name" value="7TM_GPCR_serpentine_rcpt_Srd"/>
</dbReference>
<dbReference type="EMBL" id="JAKKPZ010000025">
    <property type="protein sequence ID" value="KAI1710557.1"/>
    <property type="molecule type" value="Genomic_DNA"/>
</dbReference>
<proteinExistence type="predicted"/>
<accession>A0AAD4MYR2</accession>
<feature type="compositionally biased region" description="Polar residues" evidence="1">
    <location>
        <begin position="1"/>
        <end position="13"/>
    </location>
</feature>